<proteinExistence type="predicted"/>
<evidence type="ECO:0000313" key="1">
    <source>
        <dbReference type="EMBL" id="KAJ8648844.1"/>
    </source>
</evidence>
<organism evidence="1 2">
    <name type="scientific">Persea americana</name>
    <name type="common">Avocado</name>
    <dbReference type="NCBI Taxonomy" id="3435"/>
    <lineage>
        <taxon>Eukaryota</taxon>
        <taxon>Viridiplantae</taxon>
        <taxon>Streptophyta</taxon>
        <taxon>Embryophyta</taxon>
        <taxon>Tracheophyta</taxon>
        <taxon>Spermatophyta</taxon>
        <taxon>Magnoliopsida</taxon>
        <taxon>Magnoliidae</taxon>
        <taxon>Laurales</taxon>
        <taxon>Lauraceae</taxon>
        <taxon>Persea</taxon>
    </lineage>
</organism>
<dbReference type="EMBL" id="CM056809">
    <property type="protein sequence ID" value="KAJ8648844.1"/>
    <property type="molecule type" value="Genomic_DNA"/>
</dbReference>
<accession>A0ACC2MT43</accession>
<keyword evidence="2" id="KW-1185">Reference proteome</keyword>
<dbReference type="Proteomes" id="UP001234297">
    <property type="component" value="Chromosome 1"/>
</dbReference>
<protein>
    <submittedName>
        <fullName evidence="1">Uncharacterized protein</fullName>
    </submittedName>
</protein>
<comment type="caution">
    <text evidence="1">The sequence shown here is derived from an EMBL/GenBank/DDBJ whole genome shotgun (WGS) entry which is preliminary data.</text>
</comment>
<name>A0ACC2MT43_PERAE</name>
<evidence type="ECO:0000313" key="2">
    <source>
        <dbReference type="Proteomes" id="UP001234297"/>
    </source>
</evidence>
<gene>
    <name evidence="1" type="ORF">MRB53_001867</name>
</gene>
<reference evidence="1 2" key="1">
    <citation type="journal article" date="2022" name="Hortic Res">
        <title>A haplotype resolved chromosomal level avocado genome allows analysis of novel avocado genes.</title>
        <authorList>
            <person name="Nath O."/>
            <person name="Fletcher S.J."/>
            <person name="Hayward A."/>
            <person name="Shaw L.M."/>
            <person name="Masouleh A.K."/>
            <person name="Furtado A."/>
            <person name="Henry R.J."/>
            <person name="Mitter N."/>
        </authorList>
    </citation>
    <scope>NUCLEOTIDE SEQUENCE [LARGE SCALE GENOMIC DNA]</scope>
    <source>
        <strain evidence="2">cv. Hass</strain>
    </source>
</reference>
<sequence>MGRLPPPSRYCCSIAGLEEGDSGNSTLVTETRTDEEEVLCNLKKKKRASVQDKDNTEGRRVKNAAIKSPAKKTRKKQKSVNCNSFIPEDESMHPPPHTEEPTTEEAPDVAKGDFPMEPESVEGHTSTPANDINGPDVVDIFFGIH</sequence>